<dbReference type="STRING" id="436010.A0A166QW04"/>
<dbReference type="PANTHER" id="PTHR31977">
    <property type="entry name" value="UPF0696 PROTEIN C11ORF68"/>
    <property type="match status" value="1"/>
</dbReference>
<keyword evidence="4" id="KW-1185">Reference proteome</keyword>
<dbReference type="PANTHER" id="PTHR31977:SF1">
    <property type="entry name" value="UPF0696 PROTEIN C11ORF68"/>
    <property type="match status" value="1"/>
</dbReference>
<feature type="region of interest" description="Disordered" evidence="2">
    <location>
        <begin position="275"/>
        <end position="339"/>
    </location>
</feature>
<feature type="compositionally biased region" description="Basic and acidic residues" evidence="2">
    <location>
        <begin position="300"/>
        <end position="309"/>
    </location>
</feature>
<evidence type="ECO:0000256" key="2">
    <source>
        <dbReference type="SAM" id="MobiDB-lite"/>
    </source>
</evidence>
<dbReference type="OrthoDB" id="10067381at2759"/>
<evidence type="ECO:0000256" key="1">
    <source>
        <dbReference type="ARBA" id="ARBA00010568"/>
    </source>
</evidence>
<dbReference type="EMBL" id="KV417508">
    <property type="protein sequence ID" value="KZP27615.1"/>
    <property type="molecule type" value="Genomic_DNA"/>
</dbReference>
<dbReference type="SUPFAM" id="SSF55418">
    <property type="entry name" value="eIF4e-like"/>
    <property type="match status" value="1"/>
</dbReference>
<dbReference type="Pfam" id="PF08939">
    <property type="entry name" value="Bles03"/>
    <property type="match status" value="1"/>
</dbReference>
<sequence>MTQSEDILLDEYVYAWPRENSEVSLQDFLAKYKPSMVQDDGTKPWIWVRGPGASATDKNVEIAVEEARNLLTEVTEKVEAIKNDESIPVRSNKKTGAKSKKEVREKAQSEAAVELKDISIRNGFVSGKWLIFASNDKVDMIWSGLATSLVSGSLSKTCAFEAKVSTCPKNEAPNSQHVLCLYMPDVYDQDKVTEVMKILLGEHGMTLSGVKSNLYTAIGLDSKHACGIQSTVWKNTALMKDGEIKELKDAYFASLSATKSKIADKAEEKTAITASKPKKPVLKKKVAETDPFASDEDEPSEPRVKDSSHVEASAGTKRPAASRDQDEDEEQRPKKKGGI</sequence>
<dbReference type="InterPro" id="IPR023398">
    <property type="entry name" value="TIF_eIF4e-like"/>
</dbReference>
<organism evidence="3 4">
    <name type="scientific">Athelia psychrophila</name>
    <dbReference type="NCBI Taxonomy" id="1759441"/>
    <lineage>
        <taxon>Eukaryota</taxon>
        <taxon>Fungi</taxon>
        <taxon>Dikarya</taxon>
        <taxon>Basidiomycota</taxon>
        <taxon>Agaricomycotina</taxon>
        <taxon>Agaricomycetes</taxon>
        <taxon>Agaricomycetidae</taxon>
        <taxon>Atheliales</taxon>
        <taxon>Atheliaceae</taxon>
        <taxon>Athelia</taxon>
    </lineage>
</organism>
<dbReference type="Gene3D" id="3.30.760.10">
    <property type="entry name" value="RNA Cap, Translation Initiation Factor Eif4e"/>
    <property type="match status" value="1"/>
</dbReference>
<evidence type="ECO:0008006" key="5">
    <source>
        <dbReference type="Google" id="ProtNLM"/>
    </source>
</evidence>
<evidence type="ECO:0000313" key="3">
    <source>
        <dbReference type="EMBL" id="KZP27615.1"/>
    </source>
</evidence>
<comment type="similarity">
    <text evidence="1">Belongs to the UPF0696 family.</text>
</comment>
<reference evidence="3 4" key="1">
    <citation type="journal article" date="2016" name="Mol. Biol. Evol.">
        <title>Comparative Genomics of Early-Diverging Mushroom-Forming Fungi Provides Insights into the Origins of Lignocellulose Decay Capabilities.</title>
        <authorList>
            <person name="Nagy L.G."/>
            <person name="Riley R."/>
            <person name="Tritt A."/>
            <person name="Adam C."/>
            <person name="Daum C."/>
            <person name="Floudas D."/>
            <person name="Sun H."/>
            <person name="Yadav J.S."/>
            <person name="Pangilinan J."/>
            <person name="Larsson K.H."/>
            <person name="Matsuura K."/>
            <person name="Barry K."/>
            <person name="Labutti K."/>
            <person name="Kuo R."/>
            <person name="Ohm R.A."/>
            <person name="Bhattacharya S.S."/>
            <person name="Shirouzu T."/>
            <person name="Yoshinaga Y."/>
            <person name="Martin F.M."/>
            <person name="Grigoriev I.V."/>
            <person name="Hibbett D.S."/>
        </authorList>
    </citation>
    <scope>NUCLEOTIDE SEQUENCE [LARGE SCALE GENOMIC DNA]</scope>
    <source>
        <strain evidence="3 4">CBS 109695</strain>
    </source>
</reference>
<dbReference type="InterPro" id="IPR015034">
    <property type="entry name" value="Bles03"/>
</dbReference>
<protein>
    <recommendedName>
        <fullName evidence="5">DUF1917-domain-containing protein</fullName>
    </recommendedName>
</protein>
<evidence type="ECO:0000313" key="4">
    <source>
        <dbReference type="Proteomes" id="UP000076532"/>
    </source>
</evidence>
<name>A0A166QW04_9AGAM</name>
<dbReference type="AlphaFoldDB" id="A0A166QW04"/>
<proteinExistence type="inferred from homology"/>
<dbReference type="Proteomes" id="UP000076532">
    <property type="component" value="Unassembled WGS sequence"/>
</dbReference>
<gene>
    <name evidence="3" type="ORF">FIBSPDRAFT_780831</name>
</gene>
<accession>A0A166QW04</accession>